<keyword evidence="4" id="KW-1185">Reference proteome</keyword>
<keyword evidence="1" id="KW-0472">Membrane</keyword>
<gene>
    <name evidence="3" type="ORF">MGAL_10B048786</name>
</gene>
<organism evidence="3 4">
    <name type="scientific">Mytilus galloprovincialis</name>
    <name type="common">Mediterranean mussel</name>
    <dbReference type="NCBI Taxonomy" id="29158"/>
    <lineage>
        <taxon>Eukaryota</taxon>
        <taxon>Metazoa</taxon>
        <taxon>Spiralia</taxon>
        <taxon>Lophotrochozoa</taxon>
        <taxon>Mollusca</taxon>
        <taxon>Bivalvia</taxon>
        <taxon>Autobranchia</taxon>
        <taxon>Pteriomorphia</taxon>
        <taxon>Mytilida</taxon>
        <taxon>Mytiloidea</taxon>
        <taxon>Mytilidae</taxon>
        <taxon>Mytilinae</taxon>
        <taxon>Mytilus</taxon>
    </lineage>
</organism>
<keyword evidence="1" id="KW-1133">Transmembrane helix</keyword>
<evidence type="ECO:0000313" key="4">
    <source>
        <dbReference type="Proteomes" id="UP000596742"/>
    </source>
</evidence>
<dbReference type="AlphaFoldDB" id="A0A8B6GEZ6"/>
<reference evidence="3" key="1">
    <citation type="submission" date="2018-11" db="EMBL/GenBank/DDBJ databases">
        <authorList>
            <person name="Alioto T."/>
            <person name="Alioto T."/>
        </authorList>
    </citation>
    <scope>NUCLEOTIDE SEQUENCE</scope>
</reference>
<comment type="caution">
    <text evidence="3">The sequence shown here is derived from an EMBL/GenBank/DDBJ whole genome shotgun (WGS) entry which is preliminary data.</text>
</comment>
<protein>
    <recommendedName>
        <fullName evidence="2">Farnesoic acid O-methyl transferase domain-containing protein</fullName>
    </recommendedName>
</protein>
<name>A0A8B6GEZ6_MYTGA</name>
<sequence>MHSSTNGDVHSISIGMTKIDEKSQDLENLITMTDGAEFFREVDRIERSMNVPIPETKSLCQSLPHFVKGAITQINFGTLVPEKNSEGSEIKVCTGSAWFGDILNYEPITDFIQSQLIFSVRACKNARLLFYEKKFRPSYELIIGRSQNTQSRIRICIFDECSKICPDNTDDNCHTYDNTDADTTSILDCNEFRWFWVSWNSSFCFGRGKEIGKEEINSANLVDIVINYIALTVRHNVSWDTNEWIFDSENLLFTINEDLLCNKSSNSTPNFTGTTKTSGSNSEYTTTDLSSENFTAGLTYSTTTYGKITTGSNTENDILQTTTLQTTNNQSSSSIIHYNCVCPCSKVNNQNLTDDELLQFLTENLDELKQALQIDPKTTKAAQAKKTCAPDDRNSSQIMGWLGSIVIGIGVGFLVLSDITRFVHYLAK</sequence>
<accession>A0A8B6GEZ6</accession>
<dbReference type="Proteomes" id="UP000596742">
    <property type="component" value="Unassembled WGS sequence"/>
</dbReference>
<proteinExistence type="predicted"/>
<dbReference type="EMBL" id="UYJE01008324">
    <property type="protein sequence ID" value="VDI62959.1"/>
    <property type="molecule type" value="Genomic_DNA"/>
</dbReference>
<evidence type="ECO:0000256" key="1">
    <source>
        <dbReference type="SAM" id="Phobius"/>
    </source>
</evidence>
<evidence type="ECO:0000259" key="2">
    <source>
        <dbReference type="Pfam" id="PF12248"/>
    </source>
</evidence>
<dbReference type="InterPro" id="IPR022041">
    <property type="entry name" value="Methyltransf_FA"/>
</dbReference>
<feature type="domain" description="Farnesoic acid O-methyl transferase" evidence="2">
    <location>
        <begin position="105"/>
        <end position="247"/>
    </location>
</feature>
<dbReference type="Pfam" id="PF12248">
    <property type="entry name" value="Methyltransf_FA"/>
    <property type="match status" value="1"/>
</dbReference>
<feature type="transmembrane region" description="Helical" evidence="1">
    <location>
        <begin position="398"/>
        <end position="416"/>
    </location>
</feature>
<dbReference type="OrthoDB" id="6136356at2759"/>
<evidence type="ECO:0000313" key="3">
    <source>
        <dbReference type="EMBL" id="VDI62959.1"/>
    </source>
</evidence>
<keyword evidence="1" id="KW-0812">Transmembrane</keyword>